<organism evidence="2 3">
    <name type="scientific">Pseudomonas saxonica</name>
    <dbReference type="NCBI Taxonomy" id="2600598"/>
    <lineage>
        <taxon>Bacteria</taxon>
        <taxon>Pseudomonadati</taxon>
        <taxon>Pseudomonadota</taxon>
        <taxon>Gammaproteobacteria</taxon>
        <taxon>Pseudomonadales</taxon>
        <taxon>Pseudomonadaceae</taxon>
        <taxon>Pseudomonas</taxon>
    </lineage>
</organism>
<feature type="domain" description="Dermonecrotic toxin N-terminal" evidence="1">
    <location>
        <begin position="372"/>
        <end position="619"/>
    </location>
</feature>
<dbReference type="InterPro" id="IPR046673">
    <property type="entry name" value="ToxA_N"/>
</dbReference>
<sequence length="1556" mass="173736">MSTPTPPNPFAITINAVRAQFADGPTLESVTRQMLAAALSQKYPTLKIDLVRTRLAMPRVGGGWELQPFLERVMDYLANGNVLNLEQVNGQSYYLCDDAPNWLEPDLLDMKVIDTLVRELTWTVPVGYQNALAEYWSGQADTGVSRWRWFSDVLKDTMSMGLIRQDDLSDLARETVNQVILCPDREARISRYGEQCAQVYCLESTLIGAQLSSTRLTSSLVLVRDNLILLCRPNGTIRSFPTVDAVIKYGGQRIGTAYLSDEIRIKRYELEGNVFDVQAAIILGRQLESLGALKLPSHVGVETLQTVCLTLSDPAQYMLTGPAPDEPAVGTLKAQLPDWLKHASAADQAQYRQYSLALARAKKTSQGRTFLSGIADIRSFAIDVLTQQMQLDQMRLEPDSSRHVSVEAFNPDQIELKFFSAAGFPNAIPVTEEVTMSLTDLALKNLVGRPQGVLSLKHLHGLALPVWLTPSYIISRNGLIERADIGKVYPERLQSLLLGATGDAHKREQLFADQISAYLPLQALELSLKKENGLTPRGARYVAALMQSNAVDRQVEGAPVVIRHLALVRRSGAAPDVVNNMFIIEPADMTVGPHVLYRPFYPQSLHEFPTRAALLEAIARPGELQTSVLVWLSNVARPIYDNGGFQEPHYVRFGQGSDFAPIELPRPATLSTDGVSDELSQYLHNGKLMQFLYISNASALVSQAQRSSVSNTESRWGVLLEQTNLIFNLVLLPFLSVPTLLTVGLSVMLLAAIKDIPALNSEDPITRELGLVDLLLNLTMVLFPPRPPILARPPLANGVRDQIVRPRAPLRIPDRWPEQPSAKLTVGAVALHGEMPDLDSTPLDFSFASARNRLTPSQSNRLARFEVTAPTPLPEPIRLNPSADVPRKGLYVINNKWHALVEGTLYQVSVEAEGVMIVDPADSKNVGPYLKSDGDGQWSLDLRLRLSGGMPNSRVEALRKKQDARREEMLAQWVKLNEQTPKMNALFQVSISVMERAERDPRFSEQQRSVYRRKAESATQELIDSYLLLLKNLDEFKSLFPDVKKYDIDGRILALATECNHLLAIYDYDLKGVPFRAVDVGAEQGHLRFDQVMKYYIDIYEKMIATLELRTRYLDRLDQAGISRYESSLEKASLEKANVDFFDVPIKNSYLNWLIKPSVKEWHSNQALVKSLESLVQPVRKLISTHAELSTFDFSSGESLEVLSSLVESYAQSLDALRGLGIISADELDSTSFNKIITLLDGLYQDVTKKMAAEIKPGAKGFELPVKPKRAPVAHVQKRIIKTRNSGQLIGKVIPAGGEWPIEVVEVRSEDNDQLLGTYSKHGEVWDEIKDAAPLAPVATRPLDLLKGEARKRYADLDKHLRKADEYKKISRYPQEVEEVLQHEADRLTQLAAELSKAIDAQPLDAIVQTDLVLADNLRSGAARLTDKGKELRTQLSLELPPTHGNLSYLLDQDRVQIACLGDRIKLAGERQDFIQEYAINDKKGSPLWYAHFHYAAADTPKENYGMAHLKLKSQRRESYYSLLKKTQSPQAAVNVHHGVIGKELAQRWFLPLDRH</sequence>
<dbReference type="Proteomes" id="UP000317901">
    <property type="component" value="Unassembled WGS sequence"/>
</dbReference>
<dbReference type="RefSeq" id="WP_146426009.1">
    <property type="nucleotide sequence ID" value="NZ_VFIP01000013.1"/>
</dbReference>
<dbReference type="OrthoDB" id="7003488at2"/>
<evidence type="ECO:0000313" key="2">
    <source>
        <dbReference type="EMBL" id="TWR95519.1"/>
    </source>
</evidence>
<dbReference type="EMBL" id="VFIP01000013">
    <property type="protein sequence ID" value="TWR95519.1"/>
    <property type="molecule type" value="Genomic_DNA"/>
</dbReference>
<protein>
    <recommendedName>
        <fullName evidence="1">Dermonecrotic toxin N-terminal domain-containing protein</fullName>
    </recommendedName>
</protein>
<name>A0A5C5PYM6_9PSED</name>
<reference evidence="2 3" key="1">
    <citation type="submission" date="2019-06" db="EMBL/GenBank/DDBJ databases">
        <title>Pseudomonas bimorpha sp. nov. isolated from bovine raw milk and skim milk concentrate.</title>
        <authorList>
            <person name="Hofmann K."/>
            <person name="Huptas C."/>
            <person name="Doll E."/>
            <person name="Scherer S."/>
            <person name="Wenning M."/>
        </authorList>
    </citation>
    <scope>NUCLEOTIDE SEQUENCE [LARGE SCALE GENOMIC DNA]</scope>
    <source>
        <strain evidence="2 3">DSM 108990</strain>
    </source>
</reference>
<comment type="caution">
    <text evidence="2">The sequence shown here is derived from an EMBL/GenBank/DDBJ whole genome shotgun (WGS) entry which is preliminary data.</text>
</comment>
<evidence type="ECO:0000259" key="1">
    <source>
        <dbReference type="Pfam" id="PF20178"/>
    </source>
</evidence>
<accession>A0A5C5PYM6</accession>
<gene>
    <name evidence="2" type="ORF">FJD37_09020</name>
</gene>
<proteinExistence type="predicted"/>
<dbReference type="Pfam" id="PF20178">
    <property type="entry name" value="ToxA_N"/>
    <property type="match status" value="1"/>
</dbReference>
<evidence type="ECO:0000313" key="3">
    <source>
        <dbReference type="Proteomes" id="UP000317901"/>
    </source>
</evidence>